<reference evidence="2" key="1">
    <citation type="journal article" date="2013" name="BMC Microbiol.">
        <title>Taxonomy and evolution of bacteriochlorophyll a-containing members of the OM60/NOR5 clade of marine gammaproteobacteria: description of Luminiphilus syltensis gen. nov., sp. nov., reclassification of Haliea rubra as Pseudohaliea rubra gen. nov., comb. nov., and emendation of Chromatocurvus halotolerans.</title>
        <authorList>
            <person name="Spring S."/>
            <person name="Riedel T."/>
            <person name="Sproer C."/>
            <person name="Yan S."/>
            <person name="Harder J."/>
            <person name="Fuchs B.M."/>
        </authorList>
    </citation>
    <scope>NUCLEOTIDE SEQUENCE [LARGE SCALE GENOMIC DNA]</scope>
    <source>
        <strain evidence="2">NOR51-B</strain>
    </source>
</reference>
<dbReference type="EMBL" id="DS999411">
    <property type="protein sequence ID" value="EED34956.1"/>
    <property type="molecule type" value="Genomic_DNA"/>
</dbReference>
<keyword evidence="2" id="KW-1185">Reference proteome</keyword>
<evidence type="ECO:0000313" key="2">
    <source>
        <dbReference type="Proteomes" id="UP000004699"/>
    </source>
</evidence>
<organism evidence="1 2">
    <name type="scientific">Luminiphilus syltensis NOR5-1B</name>
    <dbReference type="NCBI Taxonomy" id="565045"/>
    <lineage>
        <taxon>Bacteria</taxon>
        <taxon>Pseudomonadati</taxon>
        <taxon>Pseudomonadota</taxon>
        <taxon>Gammaproteobacteria</taxon>
        <taxon>Cellvibrionales</taxon>
        <taxon>Halieaceae</taxon>
        <taxon>Luminiphilus</taxon>
    </lineage>
</organism>
<dbReference type="Proteomes" id="UP000004699">
    <property type="component" value="Unassembled WGS sequence"/>
</dbReference>
<proteinExistence type="predicted"/>
<accession>B8KQJ1</accession>
<sequence length="133" mass="14625">MLLDFVFALALSVIALLGLIELNRETLHLNAESRSLSVAGITLDSVVAEHRRGNPEGRFDVNTFQAFQCEEGAPASSPVREWCDHLITPVLSPPVRVCADTSIARSRVILAWNGQPCSVDGPHRVVRDLQPWL</sequence>
<dbReference type="HOGENOM" id="CLU_1904184_0_0_6"/>
<dbReference type="STRING" id="565045.NOR51B_896"/>
<gene>
    <name evidence="1" type="ORF">NOR51B_896</name>
</gene>
<evidence type="ECO:0000313" key="1">
    <source>
        <dbReference type="EMBL" id="EED34956.1"/>
    </source>
</evidence>
<protein>
    <submittedName>
        <fullName evidence="1">Uncharacterized protein</fullName>
    </submittedName>
</protein>
<dbReference type="RefSeq" id="WP_009019703.1">
    <property type="nucleotide sequence ID" value="NZ_DS999411.1"/>
</dbReference>
<dbReference type="AlphaFoldDB" id="B8KQJ1"/>
<name>B8KQJ1_9GAMM</name>